<feature type="transmembrane region" description="Helical" evidence="6">
    <location>
        <begin position="666"/>
        <end position="687"/>
    </location>
</feature>
<dbReference type="Proteomes" id="UP000219602">
    <property type="component" value="Chromosome 12"/>
</dbReference>
<feature type="transmembrane region" description="Helical" evidence="6">
    <location>
        <begin position="886"/>
        <end position="905"/>
    </location>
</feature>
<accession>A0A2H3G1H1</accession>
<feature type="domain" description="Ubiquitin-like" evidence="8">
    <location>
        <begin position="409"/>
        <end position="489"/>
    </location>
</feature>
<comment type="caution">
    <text evidence="9">The sequence shown here is derived from an EMBL/GenBank/DDBJ whole genome shotgun (WGS) entry which is preliminary data.</text>
</comment>
<dbReference type="InterPro" id="IPR004841">
    <property type="entry name" value="AA-permease/SLC12A_dom"/>
</dbReference>
<protein>
    <submittedName>
        <fullName evidence="9">Uncharacterized protein</fullName>
    </submittedName>
</protein>
<gene>
    <name evidence="9" type="ORF">AU210_013996</name>
</gene>
<feature type="transmembrane region" description="Helical" evidence="6">
    <location>
        <begin position="747"/>
        <end position="768"/>
    </location>
</feature>
<feature type="transmembrane region" description="Helical" evidence="6">
    <location>
        <begin position="788"/>
        <end position="807"/>
    </location>
</feature>
<feature type="transmembrane region" description="Helical" evidence="6">
    <location>
        <begin position="994"/>
        <end position="1013"/>
    </location>
</feature>
<organism evidence="9 10">
    <name type="scientific">Fusarium oxysporum f. sp. radicis-cucumerinum</name>
    <dbReference type="NCBI Taxonomy" id="327505"/>
    <lineage>
        <taxon>Eukaryota</taxon>
        <taxon>Fungi</taxon>
        <taxon>Dikarya</taxon>
        <taxon>Ascomycota</taxon>
        <taxon>Pezizomycotina</taxon>
        <taxon>Sordariomycetes</taxon>
        <taxon>Hypocreomycetidae</taxon>
        <taxon>Hypocreales</taxon>
        <taxon>Nectriaceae</taxon>
        <taxon>Fusarium</taxon>
        <taxon>Fusarium oxysporum species complex</taxon>
    </lineage>
</organism>
<feature type="transmembrane region" description="Helical" evidence="6">
    <location>
        <begin position="639"/>
        <end position="660"/>
    </location>
</feature>
<dbReference type="Gene3D" id="1.20.1740.10">
    <property type="entry name" value="Amino acid/polyamine transporter I"/>
    <property type="match status" value="1"/>
</dbReference>
<evidence type="ECO:0000313" key="10">
    <source>
        <dbReference type="Proteomes" id="UP000219602"/>
    </source>
</evidence>
<evidence type="ECO:0000256" key="1">
    <source>
        <dbReference type="ARBA" id="ARBA00004141"/>
    </source>
</evidence>
<evidence type="ECO:0000256" key="3">
    <source>
        <dbReference type="ARBA" id="ARBA00022692"/>
    </source>
</evidence>
<feature type="transmembrane region" description="Helical" evidence="6">
    <location>
        <begin position="699"/>
        <end position="717"/>
    </location>
</feature>
<proteinExistence type="predicted"/>
<sequence>MADHTLDAVAQLGTSLASKLNLHSEGCRKSRQRLPKLVSLVNSTASTIRQIHELVQQNDKIFTEACMKDINSLAAKCRAIYVGVLTLVAKKTQSVSGDKDAKTLSAEQVEELFACLANMSVWRTEAWNWLEPRLKICQQELKQVKFELVLRYLLGSIARLQMETMIRSPGAWENENSLRCFAENVAERRVMYYKSYNRRRAAWNKSPSPKASFDDFRSVYSASTTSTAVLPPRVSVVDGDSFNEKVKTEIVATEKESSEAIVENTIRNKQLDNSSRNWFQRLFSFSHKEDWKNEDIMAFVLDMSHANKLITRLELDDKELKANLSKLTSSRLWKSRPNLVEQYSALDQNVRQDVDNAIIVAKRKSTREMTLVAMMTKKSDSQKAADRSSGFHYAPDLNVTLYFKLGAEFEPIYLIDTQERRLELPYTSCATYKMMRDLMTQTNWAPGIAHHIMAGRYDLCTQDGLAVMLGTWDSVRRPGMTLTLKIWPPPVPPGPPRPRMYPPPPVGYVPPAKKYREEMKEAYHEVVELLGLAEGWMPDQETVKSGLGDLLRLWTNAIDPHTEDCSDCASFMMSYSSSSSDAGPAGLLLAYIVVGAVLWCVMQSISELATLFPTAGSFPHWATRFIDPSVGFSLAISYGYCYTIAIASECSAAAVLVSYWTDLTPAVVITISLVLILWINLMSVRFFGETEVVTGGIKVLCFLGLVIVAIVITAGGGPNHKSIGFKYWNNPGAWVDYNGITGSTGHFLGFLSAFVNASFSFVGVETVVITAAESVNPHKAIPKAANRVTYRIGFFYVLGALLIGLIVDPRNADLVSGSGNAKSSPWVIAIQTAGIKVLPSIVNACILVSAWSAGNSYCWVGSRMILAMTTDRQLPQFFARTTSKGVPYVAVITAWLFGPLAYLSLGSGGAAQAFSWLLNLSTVAGLIAWGTLCFCYIRFYRAMKVQGIDRNILPWKAPWQPYTAWFGGIGSIIITLVAGFPVFLKGNWNTADFVASYVGIPIFIVPIIAWKLYHRTKVLRAHEIDLWSGRLSDDAISAHDTEREHV</sequence>
<keyword evidence="2" id="KW-0813">Transport</keyword>
<dbReference type="PANTHER" id="PTHR43341">
    <property type="entry name" value="AMINO ACID PERMEASE"/>
    <property type="match status" value="1"/>
</dbReference>
<evidence type="ECO:0000256" key="5">
    <source>
        <dbReference type="ARBA" id="ARBA00023136"/>
    </source>
</evidence>
<dbReference type="PANTHER" id="PTHR43341:SF21">
    <property type="entry name" value="GENERAL AMINO ACID PERMEASE-RELATED"/>
    <property type="match status" value="1"/>
</dbReference>
<reference evidence="9 10" key="2">
    <citation type="journal article" date="2017" name="Sci. Rep.">
        <title>A mobile pathogenicity chromosome in Fusarium oxysporum for infection of multiple cucurbit species.</title>
        <authorList>
            <person name="van Dam P."/>
            <person name="Fokkens L."/>
            <person name="Ayukawa Y."/>
            <person name="van der Gragt M."/>
            <person name="Ter Horst A."/>
            <person name="Brankovics B."/>
            <person name="Houterman P.M."/>
            <person name="Arie T."/>
            <person name="Rep M."/>
        </authorList>
    </citation>
    <scope>NUCLEOTIDE SEQUENCE [LARGE SCALE GENOMIC DNA]</scope>
    <source>
        <strain evidence="9 10">Forc016</strain>
    </source>
</reference>
<reference evidence="9 10" key="1">
    <citation type="journal article" date="2016" name="Environ. Microbiol.">
        <title>Effector profiles distinguish formae speciales of Fusarium oxysporum.</title>
        <authorList>
            <person name="van Dam P."/>
            <person name="Fokkens L."/>
            <person name="Schmidt S.M."/>
            <person name="Linmans J.H."/>
            <person name="Kistler H.C."/>
            <person name="Ma L.J."/>
            <person name="Rep M."/>
        </authorList>
    </citation>
    <scope>NUCLEOTIDE SEQUENCE [LARGE SCALE GENOMIC DNA]</scope>
    <source>
        <strain evidence="9 10">Forc016</strain>
    </source>
</reference>
<evidence type="ECO:0000256" key="4">
    <source>
        <dbReference type="ARBA" id="ARBA00022989"/>
    </source>
</evidence>
<evidence type="ECO:0000313" key="9">
    <source>
        <dbReference type="EMBL" id="PCD24881.1"/>
    </source>
</evidence>
<dbReference type="FunFam" id="1.20.1740.10:FF:000001">
    <property type="entry name" value="Amino acid permease"/>
    <property type="match status" value="1"/>
</dbReference>
<dbReference type="InterPro" id="IPR054464">
    <property type="entry name" value="ULD_fung"/>
</dbReference>
<dbReference type="AlphaFoldDB" id="A0A2H3G1H1"/>
<dbReference type="EMBL" id="MABQ02000010">
    <property type="protein sequence ID" value="PCD24881.1"/>
    <property type="molecule type" value="Genomic_DNA"/>
</dbReference>
<name>A0A2H3G1H1_FUSOX</name>
<dbReference type="GO" id="GO:0015171">
    <property type="term" value="F:amino acid transmembrane transporter activity"/>
    <property type="evidence" value="ECO:0007669"/>
    <property type="project" value="TreeGrafter"/>
</dbReference>
<evidence type="ECO:0000256" key="6">
    <source>
        <dbReference type="SAM" id="Phobius"/>
    </source>
</evidence>
<evidence type="ECO:0000259" key="7">
    <source>
        <dbReference type="Pfam" id="PF00324"/>
    </source>
</evidence>
<keyword evidence="4 6" id="KW-1133">Transmembrane helix</keyword>
<dbReference type="Pfam" id="PF00324">
    <property type="entry name" value="AA_permease"/>
    <property type="match status" value="1"/>
</dbReference>
<keyword evidence="3 6" id="KW-0812">Transmembrane</keyword>
<feature type="transmembrane region" description="Helical" evidence="6">
    <location>
        <begin position="962"/>
        <end position="982"/>
    </location>
</feature>
<dbReference type="STRING" id="327505.A0A2H3G1H1"/>
<dbReference type="Pfam" id="PF22893">
    <property type="entry name" value="ULD_2"/>
    <property type="match status" value="1"/>
</dbReference>
<keyword evidence="5 6" id="KW-0472">Membrane</keyword>
<feature type="domain" description="Amino acid permease/ SLC12A" evidence="7">
    <location>
        <begin position="573"/>
        <end position="1020"/>
    </location>
</feature>
<evidence type="ECO:0000256" key="2">
    <source>
        <dbReference type="ARBA" id="ARBA00022448"/>
    </source>
</evidence>
<feature type="transmembrane region" description="Helical" evidence="6">
    <location>
        <begin position="582"/>
        <end position="602"/>
    </location>
</feature>
<dbReference type="InterPro" id="IPR050524">
    <property type="entry name" value="APC_YAT"/>
</dbReference>
<comment type="subcellular location">
    <subcellularLocation>
        <location evidence="1">Membrane</location>
        <topology evidence="1">Multi-pass membrane protein</topology>
    </subcellularLocation>
</comment>
<feature type="transmembrane region" description="Helical" evidence="6">
    <location>
        <begin position="917"/>
        <end position="941"/>
    </location>
</feature>
<dbReference type="GO" id="GO:0016020">
    <property type="term" value="C:membrane"/>
    <property type="evidence" value="ECO:0007669"/>
    <property type="project" value="UniProtKB-SubCell"/>
</dbReference>
<evidence type="ECO:0000259" key="8">
    <source>
        <dbReference type="Pfam" id="PF22893"/>
    </source>
</evidence>